<dbReference type="GO" id="GO:0016616">
    <property type="term" value="F:oxidoreductase activity, acting on the CH-OH group of donors, NAD or NADP as acceptor"/>
    <property type="evidence" value="ECO:0007669"/>
    <property type="project" value="UniProtKB-ARBA"/>
</dbReference>
<dbReference type="PANTHER" id="PTHR43827">
    <property type="entry name" value="2,5-DIKETO-D-GLUCONIC ACID REDUCTASE"/>
    <property type="match status" value="1"/>
</dbReference>
<comment type="similarity">
    <text evidence="1">Belongs to the aldo/keto reductase family.</text>
</comment>
<organism evidence="8 9">
    <name type="scientific">Psilocybe cf. subviscida</name>
    <dbReference type="NCBI Taxonomy" id="2480587"/>
    <lineage>
        <taxon>Eukaryota</taxon>
        <taxon>Fungi</taxon>
        <taxon>Dikarya</taxon>
        <taxon>Basidiomycota</taxon>
        <taxon>Agaricomycotina</taxon>
        <taxon>Agaricomycetes</taxon>
        <taxon>Agaricomycetidae</taxon>
        <taxon>Agaricales</taxon>
        <taxon>Agaricineae</taxon>
        <taxon>Strophariaceae</taxon>
        <taxon>Psilocybe</taxon>
    </lineage>
</organism>
<evidence type="ECO:0000313" key="9">
    <source>
        <dbReference type="Proteomes" id="UP000567179"/>
    </source>
</evidence>
<dbReference type="Pfam" id="PF00248">
    <property type="entry name" value="Aldo_ket_red"/>
    <property type="match status" value="1"/>
</dbReference>
<dbReference type="InterPro" id="IPR044494">
    <property type="entry name" value="AKR3C2/3"/>
</dbReference>
<dbReference type="InterPro" id="IPR036812">
    <property type="entry name" value="NAD(P)_OxRdtase_dom_sf"/>
</dbReference>
<evidence type="ECO:0000256" key="1">
    <source>
        <dbReference type="ARBA" id="ARBA00007905"/>
    </source>
</evidence>
<dbReference type="PANTHER" id="PTHR43827:SF3">
    <property type="entry name" value="NADP-DEPENDENT OXIDOREDUCTASE DOMAIN-CONTAINING PROTEIN"/>
    <property type="match status" value="1"/>
</dbReference>
<evidence type="ECO:0000313" key="8">
    <source>
        <dbReference type="EMBL" id="KAF5312025.1"/>
    </source>
</evidence>
<dbReference type="AlphaFoldDB" id="A0A8H5ETL5"/>
<dbReference type="PRINTS" id="PR00069">
    <property type="entry name" value="ALDKETRDTASE"/>
</dbReference>
<evidence type="ECO:0000256" key="2">
    <source>
        <dbReference type="ARBA" id="ARBA00022857"/>
    </source>
</evidence>
<dbReference type="InterPro" id="IPR023210">
    <property type="entry name" value="NADP_OxRdtase_dom"/>
</dbReference>
<dbReference type="Gene3D" id="3.20.20.100">
    <property type="entry name" value="NADP-dependent oxidoreductase domain"/>
    <property type="match status" value="1"/>
</dbReference>
<dbReference type="GO" id="GO:0016652">
    <property type="term" value="F:oxidoreductase activity, acting on NAD(P)H as acceptor"/>
    <property type="evidence" value="ECO:0007669"/>
    <property type="project" value="InterPro"/>
</dbReference>
<keyword evidence="3" id="KW-0560">Oxidoreductase</keyword>
<dbReference type="SUPFAM" id="SSF51430">
    <property type="entry name" value="NAD(P)-linked oxidoreductase"/>
    <property type="match status" value="1"/>
</dbReference>
<dbReference type="Proteomes" id="UP000567179">
    <property type="component" value="Unassembled WGS sequence"/>
</dbReference>
<evidence type="ECO:0000256" key="5">
    <source>
        <dbReference type="PIRSR" id="PIRSR000097-2"/>
    </source>
</evidence>
<dbReference type="CDD" id="cd19120">
    <property type="entry name" value="AKR_AKR3C2-3"/>
    <property type="match status" value="1"/>
</dbReference>
<dbReference type="InterPro" id="IPR020471">
    <property type="entry name" value="AKR"/>
</dbReference>
<proteinExistence type="inferred from homology"/>
<gene>
    <name evidence="8" type="ORF">D9619_002399</name>
</gene>
<accession>A0A8H5ETL5</accession>
<keyword evidence="9" id="KW-1185">Reference proteome</keyword>
<dbReference type="OrthoDB" id="416253at2759"/>
<feature type="site" description="Lowers pKa of active site Tyr" evidence="6">
    <location>
        <position position="76"/>
    </location>
</feature>
<reference evidence="8 9" key="1">
    <citation type="journal article" date="2020" name="ISME J.">
        <title>Uncovering the hidden diversity of litter-decomposition mechanisms in mushroom-forming fungi.</title>
        <authorList>
            <person name="Floudas D."/>
            <person name="Bentzer J."/>
            <person name="Ahren D."/>
            <person name="Johansson T."/>
            <person name="Persson P."/>
            <person name="Tunlid A."/>
        </authorList>
    </citation>
    <scope>NUCLEOTIDE SEQUENCE [LARGE SCALE GENOMIC DNA]</scope>
    <source>
        <strain evidence="8 9">CBS 101986</strain>
    </source>
</reference>
<name>A0A8H5ETL5_9AGAR</name>
<evidence type="ECO:0000256" key="6">
    <source>
        <dbReference type="PIRSR" id="PIRSR000097-3"/>
    </source>
</evidence>
<dbReference type="InterPro" id="IPR018170">
    <property type="entry name" value="Aldo/ket_reductase_CS"/>
</dbReference>
<dbReference type="EMBL" id="JAACJJ010000056">
    <property type="protein sequence ID" value="KAF5312025.1"/>
    <property type="molecule type" value="Genomic_DNA"/>
</dbReference>
<evidence type="ECO:0000256" key="4">
    <source>
        <dbReference type="PIRSR" id="PIRSR000097-1"/>
    </source>
</evidence>
<protein>
    <recommendedName>
        <fullName evidence="7">NADP-dependent oxidoreductase domain-containing protein</fullName>
    </recommendedName>
</protein>
<evidence type="ECO:0000256" key="3">
    <source>
        <dbReference type="ARBA" id="ARBA00023002"/>
    </source>
</evidence>
<feature type="active site" description="Proton donor" evidence="4">
    <location>
        <position position="51"/>
    </location>
</feature>
<dbReference type="PIRSF" id="PIRSF000097">
    <property type="entry name" value="AKR"/>
    <property type="match status" value="1"/>
</dbReference>
<dbReference type="PROSITE" id="PS00062">
    <property type="entry name" value="ALDOKETO_REDUCTASE_2"/>
    <property type="match status" value="1"/>
</dbReference>
<evidence type="ECO:0000259" key="7">
    <source>
        <dbReference type="Pfam" id="PF00248"/>
    </source>
</evidence>
<feature type="domain" description="NADP-dependent oxidoreductase" evidence="7">
    <location>
        <begin position="30"/>
        <end position="262"/>
    </location>
</feature>
<dbReference type="FunFam" id="3.20.20.100:FF:000002">
    <property type="entry name" value="2,5-diketo-D-gluconic acid reductase A"/>
    <property type="match status" value="1"/>
</dbReference>
<comment type="caution">
    <text evidence="8">The sequence shown here is derived from an EMBL/GenBank/DDBJ whole genome shotgun (WGS) entry which is preliminary data.</text>
</comment>
<feature type="binding site" evidence="5">
    <location>
        <position position="104"/>
    </location>
    <ligand>
        <name>substrate</name>
    </ligand>
</feature>
<keyword evidence="2" id="KW-0521">NADP</keyword>
<sequence>MPFTPVKLNDGNEVPSIAFGSGSVNKGNDIHLYIEQAIDVGFVHLDTAQFYRNQEIVGTAIRNSKLKRSKLFVTSKWGYGDPEYALRESLKQIDITYLDLYLIHSPNTIPNGDVESAWKTMERFREEGYAKSIGVSNFELQDLERLLKIAKVKPAVNQIKLHPYNHAQTAELLAYHAKHGIVTEAYGSLAPITAFPGGPVDAALKKAADRLGISPTQVIFLWVKAKGAVIVTTSSKRTRLEEYFAVGDLPALTAEEVFAIDTAGAKGAPSSKEFREDKEEGPLGTAMSVARSEPRYALGAIAVLLMISLYTFTHCAH</sequence>